<dbReference type="EMBL" id="UYWW01009200">
    <property type="protein sequence ID" value="VDM16440.1"/>
    <property type="molecule type" value="Genomic_DNA"/>
</dbReference>
<evidence type="ECO:0000313" key="2">
    <source>
        <dbReference type="EMBL" id="VDM16440.1"/>
    </source>
</evidence>
<keyword evidence="3" id="KW-1185">Reference proteome</keyword>
<dbReference type="PANTHER" id="PTHR44272">
    <property type="entry name" value="DNAJ DOMAIN (PROKARYOTIC HEAT SHOCK PROTEIN)"/>
    <property type="match status" value="1"/>
</dbReference>
<keyword evidence="1" id="KW-0175">Coiled coil</keyword>
<dbReference type="AlphaFoldDB" id="A0A3P7E1Q0"/>
<sequence>MEDKETPLPFHLLDTLEVVGAHTLEQRDHFLCVYGDNWIKDVRYQLKFVPLNDSPISMECVRDLTTTEEALIKKKSEMSKFQVEYTEAIKKYKEVVDRLKNETEEINSLLKVTNCTLFITTN</sequence>
<name>A0A3P7E1Q0_WUCBA</name>
<proteinExistence type="predicted"/>
<dbReference type="InParanoid" id="A0A3P7E1Q0"/>
<dbReference type="PANTHER" id="PTHR44272:SF3">
    <property type="entry name" value="J DOMAIN-CONTAINING PROTEIN"/>
    <property type="match status" value="1"/>
</dbReference>
<evidence type="ECO:0000256" key="1">
    <source>
        <dbReference type="SAM" id="Coils"/>
    </source>
</evidence>
<dbReference type="Proteomes" id="UP000270924">
    <property type="component" value="Unassembled WGS sequence"/>
</dbReference>
<reference evidence="2 3" key="1">
    <citation type="submission" date="2018-11" db="EMBL/GenBank/DDBJ databases">
        <authorList>
            <consortium name="Pathogen Informatics"/>
        </authorList>
    </citation>
    <scope>NUCLEOTIDE SEQUENCE [LARGE SCALE GENOMIC DNA]</scope>
</reference>
<gene>
    <name evidence="2" type="ORF">WBA_LOCUS9397</name>
</gene>
<dbReference type="OrthoDB" id="5849431at2759"/>
<organism evidence="2 3">
    <name type="scientific">Wuchereria bancrofti</name>
    <dbReference type="NCBI Taxonomy" id="6293"/>
    <lineage>
        <taxon>Eukaryota</taxon>
        <taxon>Metazoa</taxon>
        <taxon>Ecdysozoa</taxon>
        <taxon>Nematoda</taxon>
        <taxon>Chromadorea</taxon>
        <taxon>Rhabditida</taxon>
        <taxon>Spirurina</taxon>
        <taxon>Spiruromorpha</taxon>
        <taxon>Filarioidea</taxon>
        <taxon>Onchocercidae</taxon>
        <taxon>Wuchereria</taxon>
    </lineage>
</organism>
<feature type="coiled-coil region" evidence="1">
    <location>
        <begin position="82"/>
        <end position="112"/>
    </location>
</feature>
<dbReference type="InterPro" id="IPR052812">
    <property type="entry name" value="Plant_DnaJ_domain"/>
</dbReference>
<accession>A0A3P7E1Q0</accession>
<protein>
    <submittedName>
        <fullName evidence="2">Uncharacterized protein</fullName>
    </submittedName>
</protein>
<evidence type="ECO:0000313" key="3">
    <source>
        <dbReference type="Proteomes" id="UP000270924"/>
    </source>
</evidence>